<sequence length="365" mass="38337">MTVQSQMGNLAAEARARRSLARAWNALQMPVIATVAGLFVTSVLLVCIEVNPLDVYAALLRGALGSLFGISSTLRWATPLILAGLAVSIGFKAGLFNAGLSGQIYAGGFVGSLIGFGVTLPWGLHPVAAILGGGLAGATWAFIPAIMRRYLGASEIVTSLMLWYVAIGIADFLVRQFFRDPTSAAFLMSVKVAPSAVLPSIFPVGNVSVMIFVSIGAAILLAHFMARSVAGYEIRMTGANPAFAHYSGVPIGRRMVLAFCLSGFLAGMIGASESIGINQRFVSQFDPGFGFDGFLVALLANGSIAGCIPAGLFLGILKAGGSEIERTLGLSKSIIWILQGSIILFVSANRLRGYLAWFIGRLRGR</sequence>
<evidence type="ECO:0000256" key="2">
    <source>
        <dbReference type="ARBA" id="ARBA00022475"/>
    </source>
</evidence>
<accession>A0A942I473</accession>
<feature type="transmembrane region" description="Helical" evidence="6">
    <location>
        <begin position="27"/>
        <end position="48"/>
    </location>
</feature>
<evidence type="ECO:0000313" key="7">
    <source>
        <dbReference type="EMBL" id="MBS3651019.1"/>
    </source>
</evidence>
<dbReference type="Proteomes" id="UP000680348">
    <property type="component" value="Unassembled WGS sequence"/>
</dbReference>
<dbReference type="Pfam" id="PF02653">
    <property type="entry name" value="BPD_transp_2"/>
    <property type="match status" value="1"/>
</dbReference>
<gene>
    <name evidence="7" type="ORF">KEU06_20625</name>
</gene>
<feature type="transmembrane region" description="Helical" evidence="6">
    <location>
        <begin position="295"/>
        <end position="317"/>
    </location>
</feature>
<organism evidence="7 8">
    <name type="scientific">Pseudaminobacter soli</name>
    <name type="common">ex Zhang et al. 2022</name>
    <dbReference type="NCBI Taxonomy" id="2831468"/>
    <lineage>
        <taxon>Bacteria</taxon>
        <taxon>Pseudomonadati</taxon>
        <taxon>Pseudomonadota</taxon>
        <taxon>Alphaproteobacteria</taxon>
        <taxon>Hyphomicrobiales</taxon>
        <taxon>Phyllobacteriaceae</taxon>
        <taxon>Pseudaminobacter</taxon>
    </lineage>
</organism>
<reference evidence="7" key="1">
    <citation type="submission" date="2021-04" db="EMBL/GenBank/DDBJ databases">
        <title>Pseudaminobacter soli sp. nov., isolated from paddy soil contaminated by heavy metals.</title>
        <authorList>
            <person name="Zhang K."/>
        </authorList>
    </citation>
    <scope>NUCLEOTIDE SEQUENCE</scope>
    <source>
        <strain evidence="7">19-2017</strain>
    </source>
</reference>
<dbReference type="GO" id="GO:0022857">
    <property type="term" value="F:transmembrane transporter activity"/>
    <property type="evidence" value="ECO:0007669"/>
    <property type="project" value="InterPro"/>
</dbReference>
<dbReference type="PANTHER" id="PTHR47089">
    <property type="entry name" value="ABC TRANSPORTER, PERMEASE PROTEIN"/>
    <property type="match status" value="1"/>
</dbReference>
<proteinExistence type="predicted"/>
<feature type="transmembrane region" description="Helical" evidence="6">
    <location>
        <begin position="255"/>
        <end position="275"/>
    </location>
</feature>
<keyword evidence="8" id="KW-1185">Reference proteome</keyword>
<evidence type="ECO:0000256" key="1">
    <source>
        <dbReference type="ARBA" id="ARBA00004651"/>
    </source>
</evidence>
<evidence type="ECO:0000256" key="4">
    <source>
        <dbReference type="ARBA" id="ARBA00022989"/>
    </source>
</evidence>
<keyword evidence="5 6" id="KW-0472">Membrane</keyword>
<dbReference type="CDD" id="cd06580">
    <property type="entry name" value="TM_PBP1_transp_TpRbsC_like"/>
    <property type="match status" value="1"/>
</dbReference>
<name>A0A942I473_9HYPH</name>
<dbReference type="InterPro" id="IPR001851">
    <property type="entry name" value="ABC_transp_permease"/>
</dbReference>
<feature type="transmembrane region" description="Helical" evidence="6">
    <location>
        <begin position="159"/>
        <end position="178"/>
    </location>
</feature>
<evidence type="ECO:0000256" key="6">
    <source>
        <dbReference type="SAM" id="Phobius"/>
    </source>
</evidence>
<feature type="transmembrane region" description="Helical" evidence="6">
    <location>
        <begin position="198"/>
        <end position="226"/>
    </location>
</feature>
<comment type="subcellular location">
    <subcellularLocation>
        <location evidence="1">Cell membrane</location>
        <topology evidence="1">Multi-pass membrane protein</topology>
    </subcellularLocation>
</comment>
<feature type="transmembrane region" description="Helical" evidence="6">
    <location>
        <begin position="329"/>
        <end position="348"/>
    </location>
</feature>
<feature type="transmembrane region" description="Helical" evidence="6">
    <location>
        <begin position="104"/>
        <end position="122"/>
    </location>
</feature>
<comment type="caution">
    <text evidence="7">The sequence shown here is derived from an EMBL/GenBank/DDBJ whole genome shotgun (WGS) entry which is preliminary data.</text>
</comment>
<keyword evidence="4 6" id="KW-1133">Transmembrane helix</keyword>
<dbReference type="EMBL" id="JAGWCR010000011">
    <property type="protein sequence ID" value="MBS3651019.1"/>
    <property type="molecule type" value="Genomic_DNA"/>
</dbReference>
<evidence type="ECO:0000313" key="8">
    <source>
        <dbReference type="Proteomes" id="UP000680348"/>
    </source>
</evidence>
<evidence type="ECO:0000256" key="3">
    <source>
        <dbReference type="ARBA" id="ARBA00022692"/>
    </source>
</evidence>
<dbReference type="GO" id="GO:0005886">
    <property type="term" value="C:plasma membrane"/>
    <property type="evidence" value="ECO:0007669"/>
    <property type="project" value="UniProtKB-SubCell"/>
</dbReference>
<protein>
    <submittedName>
        <fullName evidence="7">ABC transporter permease</fullName>
    </submittedName>
</protein>
<keyword evidence="2" id="KW-1003">Cell membrane</keyword>
<feature type="transmembrane region" description="Helical" evidence="6">
    <location>
        <begin position="128"/>
        <end position="147"/>
    </location>
</feature>
<keyword evidence="3 6" id="KW-0812">Transmembrane</keyword>
<dbReference type="PANTHER" id="PTHR47089:SF1">
    <property type="entry name" value="GUANOSINE ABC TRANSPORTER PERMEASE PROTEIN NUPP"/>
    <property type="match status" value="1"/>
</dbReference>
<dbReference type="RefSeq" id="WP_188256564.1">
    <property type="nucleotide sequence ID" value="NZ_JABVCF010000011.1"/>
</dbReference>
<evidence type="ECO:0000256" key="5">
    <source>
        <dbReference type="ARBA" id="ARBA00023136"/>
    </source>
</evidence>
<dbReference type="AlphaFoldDB" id="A0A942I473"/>